<evidence type="ECO:0000313" key="2">
    <source>
        <dbReference type="Proteomes" id="UP001345963"/>
    </source>
</evidence>
<reference evidence="1 2" key="1">
    <citation type="submission" date="2021-07" db="EMBL/GenBank/DDBJ databases">
        <authorList>
            <person name="Palmer J.M."/>
        </authorList>
    </citation>
    <scope>NUCLEOTIDE SEQUENCE [LARGE SCALE GENOMIC DNA]</scope>
    <source>
        <strain evidence="1 2">AT_MEX2019</strain>
        <tissue evidence="1">Muscle</tissue>
    </source>
</reference>
<keyword evidence="2" id="KW-1185">Reference proteome</keyword>
<organism evidence="1 2">
    <name type="scientific">Ataeniobius toweri</name>
    <dbReference type="NCBI Taxonomy" id="208326"/>
    <lineage>
        <taxon>Eukaryota</taxon>
        <taxon>Metazoa</taxon>
        <taxon>Chordata</taxon>
        <taxon>Craniata</taxon>
        <taxon>Vertebrata</taxon>
        <taxon>Euteleostomi</taxon>
        <taxon>Actinopterygii</taxon>
        <taxon>Neopterygii</taxon>
        <taxon>Teleostei</taxon>
        <taxon>Neoteleostei</taxon>
        <taxon>Acanthomorphata</taxon>
        <taxon>Ovalentaria</taxon>
        <taxon>Atherinomorphae</taxon>
        <taxon>Cyprinodontiformes</taxon>
        <taxon>Goodeidae</taxon>
        <taxon>Ataeniobius</taxon>
    </lineage>
</organism>
<sequence length="104" mass="12084">MRKQWWENENQQMGVTTAFVFSHDSLDSSFSSIHETSCPDTLNSYLFLTSESIVLKAHRSHMQKQSLLWMLLLREGLKLFVLSSWKVFKTEVRGSTLDVRSNSI</sequence>
<comment type="caution">
    <text evidence="1">The sequence shown here is derived from an EMBL/GenBank/DDBJ whole genome shotgun (WGS) entry which is preliminary data.</text>
</comment>
<dbReference type="EMBL" id="JAHUTI010026995">
    <property type="protein sequence ID" value="MED6240827.1"/>
    <property type="molecule type" value="Genomic_DNA"/>
</dbReference>
<protein>
    <submittedName>
        <fullName evidence="1">Uncharacterized protein</fullName>
    </submittedName>
</protein>
<name>A0ABU7ARJ2_9TELE</name>
<accession>A0ABU7ARJ2</accession>
<dbReference type="Proteomes" id="UP001345963">
    <property type="component" value="Unassembled WGS sequence"/>
</dbReference>
<evidence type="ECO:0000313" key="1">
    <source>
        <dbReference type="EMBL" id="MED6240827.1"/>
    </source>
</evidence>
<gene>
    <name evidence="1" type="ORF">ATANTOWER_028847</name>
</gene>
<proteinExistence type="predicted"/>